<gene>
    <name evidence="2" type="ORF">HPBE_LOCUS17347</name>
</gene>
<name>A0A183G6L2_HELPZ</name>
<reference evidence="2 3" key="1">
    <citation type="submission" date="2018-11" db="EMBL/GenBank/DDBJ databases">
        <authorList>
            <consortium name="Pathogen Informatics"/>
        </authorList>
    </citation>
    <scope>NUCLEOTIDE SEQUENCE [LARGE SCALE GENOMIC DNA]</scope>
</reference>
<organism evidence="3 4">
    <name type="scientific">Heligmosomoides polygyrus</name>
    <name type="common">Parasitic roundworm</name>
    <dbReference type="NCBI Taxonomy" id="6339"/>
    <lineage>
        <taxon>Eukaryota</taxon>
        <taxon>Metazoa</taxon>
        <taxon>Ecdysozoa</taxon>
        <taxon>Nematoda</taxon>
        <taxon>Chromadorea</taxon>
        <taxon>Rhabditida</taxon>
        <taxon>Rhabditina</taxon>
        <taxon>Rhabditomorpha</taxon>
        <taxon>Strongyloidea</taxon>
        <taxon>Heligmosomidae</taxon>
        <taxon>Heligmosomoides</taxon>
    </lineage>
</organism>
<evidence type="ECO:0000259" key="1">
    <source>
        <dbReference type="SMART" id="SM00198"/>
    </source>
</evidence>
<feature type="domain" description="SCP" evidence="1">
    <location>
        <begin position="2"/>
        <end position="125"/>
    </location>
</feature>
<dbReference type="Pfam" id="PF00188">
    <property type="entry name" value="CAP"/>
    <property type="match status" value="1"/>
</dbReference>
<accession>A0A3P8BSA9</accession>
<accession>A0A183G6L2</accession>
<evidence type="ECO:0000313" key="2">
    <source>
        <dbReference type="EMBL" id="VDP08624.1"/>
    </source>
</evidence>
<protein>
    <submittedName>
        <fullName evidence="4">SCP domain-containing protein</fullName>
    </submittedName>
</protein>
<reference evidence="4" key="2">
    <citation type="submission" date="2019-09" db="UniProtKB">
        <authorList>
            <consortium name="WormBaseParasite"/>
        </authorList>
    </citation>
    <scope>IDENTIFICATION</scope>
</reference>
<dbReference type="InterPro" id="IPR035940">
    <property type="entry name" value="CAP_sf"/>
</dbReference>
<dbReference type="SUPFAM" id="SSF55797">
    <property type="entry name" value="PR-1-like"/>
    <property type="match status" value="1"/>
</dbReference>
<proteinExistence type="predicted"/>
<evidence type="ECO:0000313" key="3">
    <source>
        <dbReference type="Proteomes" id="UP000050761"/>
    </source>
</evidence>
<dbReference type="InterPro" id="IPR001283">
    <property type="entry name" value="CRISP-related"/>
</dbReference>
<dbReference type="EMBL" id="UZAH01029960">
    <property type="protein sequence ID" value="VDP08624.1"/>
    <property type="molecule type" value="Genomic_DNA"/>
</dbReference>
<dbReference type="PANTHER" id="PTHR10334">
    <property type="entry name" value="CYSTEINE-RICH SECRETORY PROTEIN-RELATED"/>
    <property type="match status" value="1"/>
</dbReference>
<dbReference type="Proteomes" id="UP000050761">
    <property type="component" value="Unassembled WGS sequence"/>
</dbReference>
<dbReference type="WBParaSite" id="HPBE_0001734801-mRNA-1">
    <property type="protein sequence ID" value="HPBE_0001734801-mRNA-1"/>
    <property type="gene ID" value="HPBE_0001734801"/>
</dbReference>
<sequence length="155" mass="17382">MYDFDLEKEAQKAVKKCSSEPSGLVISATSAETIWANRAEVSLVDVGSKLEAVQMAIISWWEQITKRNKLGPHLIFRNYQLNRPIAEFTQMAWATTGKVACAVERCSEESYDIVCMYKQRGNHPDQQVYIQGSPCSLCPFGTNCDSDTGLCVQYI</sequence>
<keyword evidence="3" id="KW-1185">Reference proteome</keyword>
<evidence type="ECO:0000313" key="4">
    <source>
        <dbReference type="WBParaSite" id="HPBE_0001734801-mRNA-1"/>
    </source>
</evidence>
<dbReference type="Gene3D" id="3.40.33.10">
    <property type="entry name" value="CAP"/>
    <property type="match status" value="1"/>
</dbReference>
<dbReference type="OrthoDB" id="5874910at2759"/>
<dbReference type="SMART" id="SM00198">
    <property type="entry name" value="SCP"/>
    <property type="match status" value="1"/>
</dbReference>
<dbReference type="InterPro" id="IPR014044">
    <property type="entry name" value="CAP_dom"/>
</dbReference>
<dbReference type="CDD" id="cd05380">
    <property type="entry name" value="CAP_euk"/>
    <property type="match status" value="1"/>
</dbReference>
<dbReference type="AlphaFoldDB" id="A0A183G6L2"/>